<dbReference type="EMBL" id="LR025742">
    <property type="protein sequence ID" value="VBB10985.1"/>
    <property type="molecule type" value="Genomic_DNA"/>
</dbReference>
<accession>A0AAJ5N8U7</accession>
<gene>
    <name evidence="1" type="ORF">BSTAB16_1101</name>
</gene>
<dbReference type="Proteomes" id="UP000268684">
    <property type="component" value="Chromosome I"/>
</dbReference>
<dbReference type="InterPro" id="IPR025680">
    <property type="entry name" value="DddI"/>
</dbReference>
<keyword evidence="2" id="KW-1185">Reference proteome</keyword>
<name>A0AAJ5N8U7_9BURK</name>
<reference evidence="1 2" key="1">
    <citation type="submission" date="2017-11" db="EMBL/GenBank/DDBJ databases">
        <authorList>
            <person name="Seth-Smith MB H."/>
        </authorList>
    </citation>
    <scope>NUCLEOTIDE SEQUENCE [LARGE SCALE GENOMIC DNA]</scope>
    <source>
        <strain evidence="1">E</strain>
    </source>
</reference>
<evidence type="ECO:0000313" key="1">
    <source>
        <dbReference type="EMBL" id="VBB10985.1"/>
    </source>
</evidence>
<dbReference type="RefSeq" id="WP_197719163.1">
    <property type="nucleotide sequence ID" value="NZ_LR025742.1"/>
</dbReference>
<sequence length="125" mass="14153">MTVSISFNGCTESIVSLKELGEALNRFDEVPQFELWVSAVDGPSMCMLRNCEHAWLMYLRHEGDSGFTSIGKAGQPGNEEYTLSNGQKDEYPVAWCIQVEQCYKAIADFYVNDGARPEWIDWLES</sequence>
<protein>
    <recommendedName>
        <fullName evidence="3">Immunity protein Imm1</fullName>
    </recommendedName>
</protein>
<dbReference type="GeneID" id="71053584"/>
<evidence type="ECO:0000313" key="2">
    <source>
        <dbReference type="Proteomes" id="UP000268684"/>
    </source>
</evidence>
<dbReference type="AlphaFoldDB" id="A0AAJ5N8U7"/>
<evidence type="ECO:0008006" key="3">
    <source>
        <dbReference type="Google" id="ProtNLM"/>
    </source>
</evidence>
<dbReference type="Pfam" id="PF14430">
    <property type="entry name" value="Imm1"/>
    <property type="match status" value="1"/>
</dbReference>
<organism evidence="1 2">
    <name type="scientific">Burkholderia stabilis</name>
    <dbReference type="NCBI Taxonomy" id="95485"/>
    <lineage>
        <taxon>Bacteria</taxon>
        <taxon>Pseudomonadati</taxon>
        <taxon>Pseudomonadota</taxon>
        <taxon>Betaproteobacteria</taxon>
        <taxon>Burkholderiales</taxon>
        <taxon>Burkholderiaceae</taxon>
        <taxon>Burkholderia</taxon>
        <taxon>Burkholderia cepacia complex</taxon>
    </lineage>
</organism>
<proteinExistence type="predicted"/>